<dbReference type="PANTHER" id="PTHR33799:SF1">
    <property type="entry name" value="PTS SYSTEM MANNOSE-SPECIFIC EIIAB COMPONENT-RELATED"/>
    <property type="match status" value="1"/>
</dbReference>
<dbReference type="Gene3D" id="3.40.50.510">
    <property type="entry name" value="Phosphotransferase system, mannose-type IIA component"/>
    <property type="match status" value="1"/>
</dbReference>
<dbReference type="RefSeq" id="WP_377479366.1">
    <property type="nucleotide sequence ID" value="NZ_JBHLTN010000005.1"/>
</dbReference>
<dbReference type="InterPro" id="IPR036662">
    <property type="entry name" value="PTS_EIIA_man-typ_sf"/>
</dbReference>
<keyword evidence="3" id="KW-0813">Transport</keyword>
<keyword evidence="4" id="KW-1185">Reference proteome</keyword>
<sequence length="140" mass="14203">MNAVLVIAHAPLASALREAALHMLADCAPDLQAVDVRASDAPEASLADARAALARCAGAEGVLILADVLGATPCNVATRLLAGERTRLVAGVNLPMLLRSLCYRHEPLAALTQRALAGGASGVVEVPARPADSPARPTAS</sequence>
<name>A0ABV6PNI7_9BURK</name>
<feature type="domain" description="PTS EIIA type-4" evidence="2">
    <location>
        <begin position="1"/>
        <end position="123"/>
    </location>
</feature>
<protein>
    <submittedName>
        <fullName evidence="3">PTS sugar transporter subunit IIA</fullName>
    </submittedName>
</protein>
<dbReference type="Proteomes" id="UP001589834">
    <property type="component" value="Unassembled WGS sequence"/>
</dbReference>
<comment type="caution">
    <text evidence="3">The sequence shown here is derived from an EMBL/GenBank/DDBJ whole genome shotgun (WGS) entry which is preliminary data.</text>
</comment>
<evidence type="ECO:0000313" key="3">
    <source>
        <dbReference type="EMBL" id="MFC0591392.1"/>
    </source>
</evidence>
<dbReference type="PANTHER" id="PTHR33799">
    <property type="entry name" value="PTS PERMEASE-RELATED-RELATED"/>
    <property type="match status" value="1"/>
</dbReference>
<dbReference type="EMBL" id="JBHLTN010000005">
    <property type="protein sequence ID" value="MFC0591392.1"/>
    <property type="molecule type" value="Genomic_DNA"/>
</dbReference>
<dbReference type="Pfam" id="PF03610">
    <property type="entry name" value="EIIA-man"/>
    <property type="match status" value="1"/>
</dbReference>
<evidence type="ECO:0000259" key="2">
    <source>
        <dbReference type="PROSITE" id="PS51096"/>
    </source>
</evidence>
<dbReference type="SUPFAM" id="SSF53062">
    <property type="entry name" value="PTS system fructose IIA component-like"/>
    <property type="match status" value="1"/>
</dbReference>
<organism evidence="3 4">
    <name type="scientific">Ottowia pentelensis</name>
    <dbReference type="NCBI Taxonomy" id="511108"/>
    <lineage>
        <taxon>Bacteria</taxon>
        <taxon>Pseudomonadati</taxon>
        <taxon>Pseudomonadota</taxon>
        <taxon>Betaproteobacteria</taxon>
        <taxon>Burkholderiales</taxon>
        <taxon>Comamonadaceae</taxon>
        <taxon>Ottowia</taxon>
    </lineage>
</organism>
<dbReference type="PROSITE" id="PS51096">
    <property type="entry name" value="PTS_EIIA_TYPE_4"/>
    <property type="match status" value="1"/>
</dbReference>
<keyword evidence="1" id="KW-0808">Transferase</keyword>
<proteinExistence type="predicted"/>
<keyword evidence="3" id="KW-0762">Sugar transport</keyword>
<evidence type="ECO:0000256" key="1">
    <source>
        <dbReference type="ARBA" id="ARBA00022679"/>
    </source>
</evidence>
<evidence type="ECO:0000313" key="4">
    <source>
        <dbReference type="Proteomes" id="UP001589834"/>
    </source>
</evidence>
<accession>A0ABV6PNI7</accession>
<dbReference type="InterPro" id="IPR004701">
    <property type="entry name" value="PTS_EIIA_man-typ"/>
</dbReference>
<reference evidence="3 4" key="1">
    <citation type="submission" date="2024-09" db="EMBL/GenBank/DDBJ databases">
        <authorList>
            <person name="Sun Q."/>
            <person name="Mori K."/>
        </authorList>
    </citation>
    <scope>NUCLEOTIDE SEQUENCE [LARGE SCALE GENOMIC DNA]</scope>
    <source>
        <strain evidence="3 4">NCAIM B.02336</strain>
    </source>
</reference>
<dbReference type="InterPro" id="IPR051471">
    <property type="entry name" value="Bacterial_PTS_sugar_comp"/>
</dbReference>
<gene>
    <name evidence="3" type="ORF">ACFFGG_02370</name>
</gene>